<dbReference type="InterPro" id="IPR013449">
    <property type="entry name" value="Rhamnulokinase"/>
</dbReference>
<dbReference type="SUPFAM" id="SSF53067">
    <property type="entry name" value="Actin-like ATPase domain"/>
    <property type="match status" value="2"/>
</dbReference>
<dbReference type="Pfam" id="PF00370">
    <property type="entry name" value="FGGY_N"/>
    <property type="match status" value="1"/>
</dbReference>
<dbReference type="GO" id="GO:0019301">
    <property type="term" value="P:rhamnose catabolic process"/>
    <property type="evidence" value="ECO:0007669"/>
    <property type="project" value="InterPro"/>
</dbReference>
<name>A0A3E2BJE0_9BACT</name>
<protein>
    <submittedName>
        <fullName evidence="10">Rhamnulokinase</fullName>
    </submittedName>
</protein>
<evidence type="ECO:0000256" key="7">
    <source>
        <dbReference type="ARBA" id="ARBA00023308"/>
    </source>
</evidence>
<dbReference type="GO" id="GO:0004370">
    <property type="term" value="F:glycerol kinase activity"/>
    <property type="evidence" value="ECO:0007669"/>
    <property type="project" value="TreeGrafter"/>
</dbReference>
<evidence type="ECO:0000313" key="10">
    <source>
        <dbReference type="EMBL" id="RFT14861.1"/>
    </source>
</evidence>
<keyword evidence="7" id="KW-0684">Rhamnose metabolism</keyword>
<dbReference type="GO" id="GO:0005524">
    <property type="term" value="F:ATP binding"/>
    <property type="evidence" value="ECO:0007669"/>
    <property type="project" value="UniProtKB-KW"/>
</dbReference>
<dbReference type="GO" id="GO:0008993">
    <property type="term" value="F:rhamnulokinase activity"/>
    <property type="evidence" value="ECO:0007669"/>
    <property type="project" value="InterPro"/>
</dbReference>
<dbReference type="CDD" id="cd07771">
    <property type="entry name" value="ASKHA_NBD_FGGY_RhaB-like"/>
    <property type="match status" value="1"/>
</dbReference>
<gene>
    <name evidence="10" type="ORF">OP8BY_1459</name>
</gene>
<evidence type="ECO:0000256" key="5">
    <source>
        <dbReference type="ARBA" id="ARBA00022840"/>
    </source>
</evidence>
<evidence type="ECO:0000259" key="8">
    <source>
        <dbReference type="Pfam" id="PF00370"/>
    </source>
</evidence>
<organism evidence="10 11">
    <name type="scientific">Candidatus Saccharicenans subterraneus</name>
    <dbReference type="NCBI Taxonomy" id="2508984"/>
    <lineage>
        <taxon>Bacteria</taxon>
        <taxon>Candidatus Aminicenantota</taxon>
        <taxon>Candidatus Aminicenantia</taxon>
        <taxon>Candidatus Aminicenantales</taxon>
        <taxon>Candidatus Saccharicenantaceae</taxon>
        <taxon>Candidatus Saccharicenans</taxon>
    </lineage>
</organism>
<reference evidence="10 11" key="1">
    <citation type="submission" date="2018-08" db="EMBL/GenBank/DDBJ databases">
        <title>Genome analysis of the thermophilic bacterium of the candidate phylum Aminicenantes from deep subsurface aquifer revealed its physiology and ecological role.</title>
        <authorList>
            <person name="Kadnikov V.V."/>
            <person name="Mardanov A.V."/>
            <person name="Beletsky A.V."/>
            <person name="Karnachuk O.V."/>
            <person name="Ravin N.V."/>
        </authorList>
    </citation>
    <scope>NUCLEOTIDE SEQUENCE [LARGE SCALE GENOMIC DNA]</scope>
    <source>
        <strain evidence="10">BY38</strain>
    </source>
</reference>
<keyword evidence="4 10" id="KW-0418">Kinase</keyword>
<evidence type="ECO:0000256" key="2">
    <source>
        <dbReference type="ARBA" id="ARBA00022679"/>
    </source>
</evidence>
<comment type="similarity">
    <text evidence="1">Belongs to the FGGY kinase family.</text>
</comment>
<dbReference type="GO" id="GO:0005829">
    <property type="term" value="C:cytosol"/>
    <property type="evidence" value="ECO:0007669"/>
    <property type="project" value="TreeGrafter"/>
</dbReference>
<dbReference type="Pfam" id="PF02782">
    <property type="entry name" value="FGGY_C"/>
    <property type="match status" value="1"/>
</dbReference>
<keyword evidence="5" id="KW-0067">ATP-binding</keyword>
<sequence>MGTHNFLAFDLGAESGRAMLGRLQAGRLELKEIHRFPNKTILLENRLHWNIYYLFEEIRKVLRDCRRDGLEVSSLGVDTWGVDFGLLDERGNLLSLPYCYRHRSFPQAMEKYFKNFPGEELYRLTGIQFLPFNSLFQLYCYLEENPGIIRAARRLLFTPDLINYLLTGKQATELTIASTSQMLSPFTRSWIPELLERMGISPGILPEINQPGTRLGKISSWLVEDGAPDIEVVQVASHDTASAVAAAPGRGEDWLYISSGTWSLVGVELPEPVVSPQSFASNFTNESGLGRTIRFLKNVTGLWPLQQCRKVWARNRDLNYEQLVEMARAARPFQLYLDPDAPDFLHPDNMVEAINAYARKTRQKEPGDIGTMVRTILESLAFKSRLVVEELGRLTGKKFSTIHLVGGGSRNQLLNQFTAEATGLRVLAGPDEATSAGNILVQALAAGAVSSRQEIREVVWRSFEIKEFNPQQQGLWSDRYQDFLRVTGLK</sequence>
<dbReference type="InterPro" id="IPR018485">
    <property type="entry name" value="FGGY_C"/>
</dbReference>
<feature type="domain" description="Carbohydrate kinase FGGY N-terminal" evidence="8">
    <location>
        <begin position="7"/>
        <end position="243"/>
    </location>
</feature>
<accession>A0A3E2BJE0</accession>
<evidence type="ECO:0000256" key="4">
    <source>
        <dbReference type="ARBA" id="ARBA00022777"/>
    </source>
</evidence>
<keyword evidence="6" id="KW-1015">Disulfide bond</keyword>
<dbReference type="Proteomes" id="UP000257323">
    <property type="component" value="Unassembled WGS sequence"/>
</dbReference>
<dbReference type="PANTHER" id="PTHR10196:SF93">
    <property type="entry name" value="L-RHAMNULOKINASE"/>
    <property type="match status" value="1"/>
</dbReference>
<dbReference type="PANTHER" id="PTHR10196">
    <property type="entry name" value="SUGAR KINASE"/>
    <property type="match status" value="1"/>
</dbReference>
<evidence type="ECO:0000256" key="6">
    <source>
        <dbReference type="ARBA" id="ARBA00023157"/>
    </source>
</evidence>
<dbReference type="EMBL" id="QUAH01000017">
    <property type="protein sequence ID" value="RFT14861.1"/>
    <property type="molecule type" value="Genomic_DNA"/>
</dbReference>
<evidence type="ECO:0000256" key="1">
    <source>
        <dbReference type="ARBA" id="ARBA00009156"/>
    </source>
</evidence>
<dbReference type="Gene3D" id="3.30.420.40">
    <property type="match status" value="2"/>
</dbReference>
<evidence type="ECO:0000259" key="9">
    <source>
        <dbReference type="Pfam" id="PF02782"/>
    </source>
</evidence>
<proteinExistence type="inferred from homology"/>
<dbReference type="AlphaFoldDB" id="A0A3E2BJE0"/>
<evidence type="ECO:0000313" key="11">
    <source>
        <dbReference type="Proteomes" id="UP000257323"/>
    </source>
</evidence>
<dbReference type="InterPro" id="IPR018484">
    <property type="entry name" value="FGGY_N"/>
</dbReference>
<dbReference type="GO" id="GO:0006071">
    <property type="term" value="P:glycerol metabolic process"/>
    <property type="evidence" value="ECO:0007669"/>
    <property type="project" value="TreeGrafter"/>
</dbReference>
<dbReference type="InterPro" id="IPR043129">
    <property type="entry name" value="ATPase_NBD"/>
</dbReference>
<comment type="caution">
    <text evidence="10">The sequence shown here is derived from an EMBL/GenBank/DDBJ whole genome shotgun (WGS) entry which is preliminary data.</text>
</comment>
<evidence type="ECO:0000256" key="3">
    <source>
        <dbReference type="ARBA" id="ARBA00022741"/>
    </source>
</evidence>
<feature type="domain" description="Carbohydrate kinase FGGY C-terminal" evidence="9">
    <location>
        <begin position="255"/>
        <end position="446"/>
    </location>
</feature>
<keyword evidence="2" id="KW-0808">Transferase</keyword>
<keyword evidence="3" id="KW-0547">Nucleotide-binding</keyword>